<dbReference type="EMBL" id="PP179332">
    <property type="protein sequence ID" value="XAI71156.1"/>
    <property type="molecule type" value="Genomic_DNA"/>
</dbReference>
<organism evidence="1">
    <name type="scientific">Pseudomonas phage Cygsa01</name>
    <dbReference type="NCBI Taxonomy" id="3138529"/>
    <lineage>
        <taxon>Viruses</taxon>
    </lineage>
</organism>
<gene>
    <name evidence="1" type="ORF">Cygsa01_00110</name>
</gene>
<reference evidence="1" key="1">
    <citation type="journal article" date="2024" name="J. Gen. Virol.">
        <title>Novel phages of Pseudomonas syringae unveil numerous potential auxiliary metabolic genes.</title>
        <authorList>
            <person name="Feltin C."/>
            <person name="Garneau J.R."/>
            <person name="Morris C.E."/>
            <person name="Berard A."/>
            <person name="Torres-Barcelo C."/>
        </authorList>
    </citation>
    <scope>NUCLEOTIDE SEQUENCE</scope>
</reference>
<sequence>MNYTKLTEQIDALLSLDSSNALVPHGIGGHARSLLIQASCALKGLHKIAADIPADLFKLIQDEADNRGCTTLKACAELYCEGQLTYQRKFEHYDMAETMDRWTARYAQYTGPVSTLYVEVNAKRAQAVLDIANHHNVVFPNMNPLMMAVGLWATEGHQL</sequence>
<name>A0AAU6W3E7_9VIRU</name>
<protein>
    <submittedName>
        <fullName evidence="1">Uncharacterized protein</fullName>
    </submittedName>
</protein>
<accession>A0AAU6W3E7</accession>
<evidence type="ECO:0000313" key="1">
    <source>
        <dbReference type="EMBL" id="XAI71156.1"/>
    </source>
</evidence>
<proteinExistence type="predicted"/>